<comment type="caution">
    <text evidence="2">The sequence shown here is derived from an EMBL/GenBank/DDBJ whole genome shotgun (WGS) entry which is preliminary data.</text>
</comment>
<dbReference type="RefSeq" id="WP_065159790.1">
    <property type="nucleotide sequence ID" value="NZ_LZLQ01000110.1"/>
</dbReference>
<organism evidence="2 3">
    <name type="scientific">Mycobacterium asiaticum</name>
    <dbReference type="NCBI Taxonomy" id="1790"/>
    <lineage>
        <taxon>Bacteria</taxon>
        <taxon>Bacillati</taxon>
        <taxon>Actinomycetota</taxon>
        <taxon>Actinomycetes</taxon>
        <taxon>Mycobacteriales</taxon>
        <taxon>Mycobacteriaceae</taxon>
        <taxon>Mycobacterium</taxon>
    </lineage>
</organism>
<dbReference type="AlphaFoldDB" id="A0A1A3N032"/>
<dbReference type="Proteomes" id="UP000093629">
    <property type="component" value="Unassembled WGS sequence"/>
</dbReference>
<reference evidence="2 3" key="1">
    <citation type="submission" date="2016-06" db="EMBL/GenBank/DDBJ databases">
        <authorList>
            <person name="Kjaerup R.B."/>
            <person name="Dalgaard T.S."/>
            <person name="Juul-Madsen H.R."/>
        </authorList>
    </citation>
    <scope>NUCLEOTIDE SEQUENCE [LARGE SCALE GENOMIC DNA]</scope>
    <source>
        <strain evidence="2 3">1245139.5</strain>
    </source>
</reference>
<dbReference type="OrthoDB" id="4544894at2"/>
<dbReference type="EMBL" id="LZLQ01000110">
    <property type="protein sequence ID" value="OBK13742.1"/>
    <property type="molecule type" value="Genomic_DNA"/>
</dbReference>
<feature type="region of interest" description="Disordered" evidence="1">
    <location>
        <begin position="35"/>
        <end position="59"/>
    </location>
</feature>
<dbReference type="InterPro" id="IPR012349">
    <property type="entry name" value="Split_barrel_FMN-bd"/>
</dbReference>
<feature type="compositionally biased region" description="Polar residues" evidence="1">
    <location>
        <begin position="45"/>
        <end position="56"/>
    </location>
</feature>
<gene>
    <name evidence="2" type="ORF">A5636_09130</name>
</gene>
<evidence type="ECO:0000313" key="3">
    <source>
        <dbReference type="Proteomes" id="UP000093629"/>
    </source>
</evidence>
<proteinExistence type="predicted"/>
<evidence type="ECO:0000256" key="1">
    <source>
        <dbReference type="SAM" id="MobiDB-lite"/>
    </source>
</evidence>
<accession>A0A1A3N032</accession>
<protein>
    <submittedName>
        <fullName evidence="2">Uncharacterized protein</fullName>
    </submittedName>
</protein>
<sequence>MNVQWPEELEEVLAGDQVLAMASVTPARGVVVTPMTNFGPHDRSTGTARVNSSASANKKLDRTRRNPNVALAFHTRHFSTASSRQYVLVQGTATIGEPIENYPATLGERWKEKEGPLPNAVWRRWLRIYYTRLSVDIAVRRIIVWPDLRAGGEPTIIGEALSPPPSSQRPPAGGTAARVDCDRVAKAAGKLENLLLGWVGDDGLPVVVPVSVSTSGGDGSAVRLDAAAAILPPGCRRAGLTAHEFSCHPTSEHERLYTGWLEVDDSGCTANYYPHTDFGFYIPPSTLLYRLAMGFFTRRAVRSAPHKINAG</sequence>
<dbReference type="SUPFAM" id="SSF50475">
    <property type="entry name" value="FMN-binding split barrel"/>
    <property type="match status" value="1"/>
</dbReference>
<keyword evidence="3" id="KW-1185">Reference proteome</keyword>
<evidence type="ECO:0000313" key="2">
    <source>
        <dbReference type="EMBL" id="OBK13742.1"/>
    </source>
</evidence>
<feature type="region of interest" description="Disordered" evidence="1">
    <location>
        <begin position="156"/>
        <end position="176"/>
    </location>
</feature>
<name>A0A1A3N032_MYCAS</name>
<dbReference type="Gene3D" id="2.30.110.10">
    <property type="entry name" value="Electron Transport, Fmn-binding Protein, Chain A"/>
    <property type="match status" value="1"/>
</dbReference>